<protein>
    <recommendedName>
        <fullName evidence="4">Transposase</fullName>
    </recommendedName>
</protein>
<keyword evidence="3" id="KW-1185">Reference proteome</keyword>
<feature type="compositionally biased region" description="Low complexity" evidence="1">
    <location>
        <begin position="15"/>
        <end position="24"/>
    </location>
</feature>
<accession>A0ABP9JT19</accession>
<organism evidence="2 3">
    <name type="scientific">Nocardia callitridis</name>
    <dbReference type="NCBI Taxonomy" id="648753"/>
    <lineage>
        <taxon>Bacteria</taxon>
        <taxon>Bacillati</taxon>
        <taxon>Actinomycetota</taxon>
        <taxon>Actinomycetes</taxon>
        <taxon>Mycobacteriales</taxon>
        <taxon>Nocardiaceae</taxon>
        <taxon>Nocardia</taxon>
    </lineage>
</organism>
<feature type="compositionally biased region" description="Polar residues" evidence="1">
    <location>
        <begin position="1"/>
        <end position="14"/>
    </location>
</feature>
<evidence type="ECO:0000256" key="1">
    <source>
        <dbReference type="SAM" id="MobiDB-lite"/>
    </source>
</evidence>
<evidence type="ECO:0008006" key="4">
    <source>
        <dbReference type="Google" id="ProtNLM"/>
    </source>
</evidence>
<sequence length="59" mass="6274">MSRGATSESGRIQKTPSTPAATRPPTDPVRGTIVELCQTLPDRDRIAHRVATTKGDNGT</sequence>
<gene>
    <name evidence="2" type="ORF">GCM10023318_01120</name>
</gene>
<evidence type="ECO:0000313" key="2">
    <source>
        <dbReference type="EMBL" id="GAA5041735.1"/>
    </source>
</evidence>
<feature type="region of interest" description="Disordered" evidence="1">
    <location>
        <begin position="1"/>
        <end position="31"/>
    </location>
</feature>
<proteinExistence type="predicted"/>
<comment type="caution">
    <text evidence="2">The sequence shown here is derived from an EMBL/GenBank/DDBJ whole genome shotgun (WGS) entry which is preliminary data.</text>
</comment>
<reference evidence="3" key="1">
    <citation type="journal article" date="2019" name="Int. J. Syst. Evol. Microbiol.">
        <title>The Global Catalogue of Microorganisms (GCM) 10K type strain sequencing project: providing services to taxonomists for standard genome sequencing and annotation.</title>
        <authorList>
            <consortium name="The Broad Institute Genomics Platform"/>
            <consortium name="The Broad Institute Genome Sequencing Center for Infectious Disease"/>
            <person name="Wu L."/>
            <person name="Ma J."/>
        </authorList>
    </citation>
    <scope>NUCLEOTIDE SEQUENCE [LARGE SCALE GENOMIC DNA]</scope>
    <source>
        <strain evidence="3">JCM 18298</strain>
    </source>
</reference>
<dbReference type="Proteomes" id="UP001500603">
    <property type="component" value="Unassembled WGS sequence"/>
</dbReference>
<evidence type="ECO:0000313" key="3">
    <source>
        <dbReference type="Proteomes" id="UP001500603"/>
    </source>
</evidence>
<dbReference type="EMBL" id="BAABJM010000001">
    <property type="protein sequence ID" value="GAA5041735.1"/>
    <property type="molecule type" value="Genomic_DNA"/>
</dbReference>
<name>A0ABP9JT19_9NOCA</name>